<dbReference type="EMBL" id="KR073009">
    <property type="protein sequence ID" value="ALF08355.1"/>
    <property type="molecule type" value="mRNA"/>
</dbReference>
<feature type="domain" description="HIG1" evidence="7">
    <location>
        <begin position="1"/>
        <end position="96"/>
    </location>
</feature>
<feature type="region of interest" description="Disordered" evidence="5">
    <location>
        <begin position="1"/>
        <end position="21"/>
    </location>
</feature>
<keyword evidence="2 6" id="KW-0812">Transmembrane</keyword>
<feature type="transmembrane region" description="Helical" evidence="6">
    <location>
        <begin position="66"/>
        <end position="83"/>
    </location>
</feature>
<sequence>MSEKSEMQHHTGSSNARSPNRIERFKTLMIENPLVPLGIIFTGAVLINGARTMRTSASSMQKMMRWRIYGQGASLALLAYLSLKVHKSYKGKYMQDSSDE</sequence>
<name>A0A0N9DUD9_TAESO</name>
<gene>
    <name evidence="8" type="primary">HIP-1</name>
</gene>
<evidence type="ECO:0000256" key="5">
    <source>
        <dbReference type="SAM" id="MobiDB-lite"/>
    </source>
</evidence>
<feature type="transmembrane region" description="Helical" evidence="6">
    <location>
        <begin position="34"/>
        <end position="54"/>
    </location>
</feature>
<proteinExistence type="evidence at transcript level"/>
<evidence type="ECO:0000313" key="8">
    <source>
        <dbReference type="EMBL" id="ALF08355.1"/>
    </source>
</evidence>
<protein>
    <submittedName>
        <fullName evidence="8">Huntingtin interacting protein 1</fullName>
    </submittedName>
</protein>
<evidence type="ECO:0000256" key="4">
    <source>
        <dbReference type="ARBA" id="ARBA00023136"/>
    </source>
</evidence>
<dbReference type="AlphaFoldDB" id="A0A0N9DUD9"/>
<comment type="subcellular location">
    <subcellularLocation>
        <location evidence="1">Mitochondrion</location>
    </subcellularLocation>
</comment>
<evidence type="ECO:0000256" key="2">
    <source>
        <dbReference type="ARBA" id="ARBA00022692"/>
    </source>
</evidence>
<evidence type="ECO:0000259" key="7">
    <source>
        <dbReference type="PROSITE" id="PS51503"/>
    </source>
</evidence>
<dbReference type="GO" id="GO:0005739">
    <property type="term" value="C:mitochondrion"/>
    <property type="evidence" value="ECO:0007669"/>
    <property type="project" value="UniProtKB-SubCell"/>
</dbReference>
<dbReference type="Pfam" id="PF04588">
    <property type="entry name" value="HIG_1_N"/>
    <property type="match status" value="1"/>
</dbReference>
<dbReference type="PROSITE" id="PS51503">
    <property type="entry name" value="HIG1"/>
    <property type="match status" value="1"/>
</dbReference>
<evidence type="ECO:0000256" key="3">
    <source>
        <dbReference type="ARBA" id="ARBA00022989"/>
    </source>
</evidence>
<accession>A0A0N9DUD9</accession>
<reference evidence="8" key="1">
    <citation type="submission" date="2015-04" db="EMBL/GenBank/DDBJ databases">
        <authorList>
            <person name="Syromyatnikov M.Y."/>
            <person name="Popov V.N."/>
        </authorList>
    </citation>
    <scope>NUCLEOTIDE SEQUENCE</scope>
</reference>
<evidence type="ECO:0000256" key="1">
    <source>
        <dbReference type="ARBA" id="ARBA00004173"/>
    </source>
</evidence>
<dbReference type="InterPro" id="IPR007667">
    <property type="entry name" value="Hypoxia_induced_domain"/>
</dbReference>
<keyword evidence="3 6" id="KW-1133">Transmembrane helix</keyword>
<evidence type="ECO:0000256" key="6">
    <source>
        <dbReference type="SAM" id="Phobius"/>
    </source>
</evidence>
<organism evidence="8">
    <name type="scientific">Taenia solium</name>
    <name type="common">Pork tapeworm</name>
    <dbReference type="NCBI Taxonomy" id="6204"/>
    <lineage>
        <taxon>Eukaryota</taxon>
        <taxon>Metazoa</taxon>
        <taxon>Spiralia</taxon>
        <taxon>Lophotrochozoa</taxon>
        <taxon>Platyhelminthes</taxon>
        <taxon>Cestoda</taxon>
        <taxon>Eucestoda</taxon>
        <taxon>Cyclophyllidea</taxon>
        <taxon>Taeniidae</taxon>
        <taxon>Taenia</taxon>
    </lineage>
</organism>
<keyword evidence="4 6" id="KW-0472">Membrane</keyword>
<dbReference type="Gene3D" id="6.10.140.1320">
    <property type="match status" value="1"/>
</dbReference>